<protein>
    <recommendedName>
        <fullName evidence="8">ATP-grasp domain-containing protein</fullName>
    </recommendedName>
</protein>
<feature type="domain" description="ATP-grasp" evidence="5">
    <location>
        <begin position="120"/>
        <end position="216"/>
    </location>
</feature>
<dbReference type="InterPro" id="IPR005481">
    <property type="entry name" value="BC-like_N"/>
</dbReference>
<proteinExistence type="predicted"/>
<gene>
    <name evidence="7" type="ORF">METZ01_LOCUS318956</name>
</gene>
<keyword evidence="3" id="KW-0067">ATP-binding</keyword>
<evidence type="ECO:0000256" key="4">
    <source>
        <dbReference type="ARBA" id="ARBA00023267"/>
    </source>
</evidence>
<dbReference type="GO" id="GO:0005739">
    <property type="term" value="C:mitochondrion"/>
    <property type="evidence" value="ECO:0007669"/>
    <property type="project" value="TreeGrafter"/>
</dbReference>
<dbReference type="PANTHER" id="PTHR18866:SF33">
    <property type="entry name" value="METHYLCROTONOYL-COA CARBOXYLASE SUBUNIT ALPHA, MITOCHONDRIAL-RELATED"/>
    <property type="match status" value="1"/>
</dbReference>
<dbReference type="Pfam" id="PF00289">
    <property type="entry name" value="Biotin_carb_N"/>
    <property type="match status" value="1"/>
</dbReference>
<evidence type="ECO:0000256" key="3">
    <source>
        <dbReference type="ARBA" id="ARBA00022840"/>
    </source>
</evidence>
<dbReference type="GO" id="GO:0004658">
    <property type="term" value="F:propionyl-CoA carboxylase activity"/>
    <property type="evidence" value="ECO:0007669"/>
    <property type="project" value="TreeGrafter"/>
</dbReference>
<keyword evidence="1" id="KW-0436">Ligase</keyword>
<evidence type="ECO:0000256" key="2">
    <source>
        <dbReference type="ARBA" id="ARBA00022741"/>
    </source>
</evidence>
<dbReference type="PROSITE" id="PS50975">
    <property type="entry name" value="ATP_GRASP"/>
    <property type="match status" value="1"/>
</dbReference>
<feature type="non-terminal residue" evidence="7">
    <location>
        <position position="242"/>
    </location>
</feature>
<dbReference type="AlphaFoldDB" id="A0A382P2C9"/>
<evidence type="ECO:0008006" key="8">
    <source>
        <dbReference type="Google" id="ProtNLM"/>
    </source>
</evidence>
<evidence type="ECO:0000313" key="7">
    <source>
        <dbReference type="EMBL" id="SVC66102.1"/>
    </source>
</evidence>
<organism evidence="7">
    <name type="scientific">marine metagenome</name>
    <dbReference type="NCBI Taxonomy" id="408172"/>
    <lineage>
        <taxon>unclassified sequences</taxon>
        <taxon>metagenomes</taxon>
        <taxon>ecological metagenomes</taxon>
    </lineage>
</organism>
<dbReference type="Pfam" id="PF02786">
    <property type="entry name" value="CPSase_L_D2"/>
    <property type="match status" value="1"/>
</dbReference>
<dbReference type="SUPFAM" id="SSF52440">
    <property type="entry name" value="PreATP-grasp domain"/>
    <property type="match status" value="1"/>
</dbReference>
<dbReference type="InterPro" id="IPR011761">
    <property type="entry name" value="ATP-grasp"/>
</dbReference>
<dbReference type="Gene3D" id="3.30.470.20">
    <property type="entry name" value="ATP-grasp fold, B domain"/>
    <property type="match status" value="1"/>
</dbReference>
<evidence type="ECO:0000256" key="1">
    <source>
        <dbReference type="ARBA" id="ARBA00022598"/>
    </source>
</evidence>
<dbReference type="SUPFAM" id="SSF56059">
    <property type="entry name" value="Glutathione synthetase ATP-binding domain-like"/>
    <property type="match status" value="1"/>
</dbReference>
<reference evidence="7" key="1">
    <citation type="submission" date="2018-05" db="EMBL/GenBank/DDBJ databases">
        <authorList>
            <person name="Lanie J.A."/>
            <person name="Ng W.-L."/>
            <person name="Kazmierczak K.M."/>
            <person name="Andrzejewski T.M."/>
            <person name="Davidsen T.M."/>
            <person name="Wayne K.J."/>
            <person name="Tettelin H."/>
            <person name="Glass J.I."/>
            <person name="Rusch D."/>
            <person name="Podicherti R."/>
            <person name="Tsui H.-C.T."/>
            <person name="Winkler M.E."/>
        </authorList>
    </citation>
    <scope>NUCLEOTIDE SEQUENCE</scope>
</reference>
<dbReference type="PROSITE" id="PS50979">
    <property type="entry name" value="BC"/>
    <property type="match status" value="1"/>
</dbReference>
<dbReference type="EMBL" id="UINC01103597">
    <property type="protein sequence ID" value="SVC66102.1"/>
    <property type="molecule type" value="Genomic_DNA"/>
</dbReference>
<dbReference type="FunFam" id="3.30.1490.20:FF:000018">
    <property type="entry name" value="Biotin carboxylase"/>
    <property type="match status" value="1"/>
</dbReference>
<dbReference type="GO" id="GO:0046872">
    <property type="term" value="F:metal ion binding"/>
    <property type="evidence" value="ECO:0007669"/>
    <property type="project" value="InterPro"/>
</dbReference>
<dbReference type="InterPro" id="IPR011764">
    <property type="entry name" value="Biotin_carboxylation_dom"/>
</dbReference>
<dbReference type="FunFam" id="3.40.50.20:FF:000010">
    <property type="entry name" value="Propionyl-CoA carboxylase subunit alpha"/>
    <property type="match status" value="1"/>
</dbReference>
<dbReference type="InterPro" id="IPR050856">
    <property type="entry name" value="Biotin_carboxylase_complex"/>
</dbReference>
<dbReference type="GO" id="GO:0005524">
    <property type="term" value="F:ATP binding"/>
    <property type="evidence" value="ECO:0007669"/>
    <property type="project" value="UniProtKB-KW"/>
</dbReference>
<name>A0A382P2C9_9ZZZZ</name>
<evidence type="ECO:0000259" key="5">
    <source>
        <dbReference type="PROSITE" id="PS50975"/>
    </source>
</evidence>
<dbReference type="PANTHER" id="PTHR18866">
    <property type="entry name" value="CARBOXYLASE:PYRUVATE/ACETYL-COA/PROPIONYL-COA CARBOXYLASE"/>
    <property type="match status" value="1"/>
</dbReference>
<evidence type="ECO:0000259" key="6">
    <source>
        <dbReference type="PROSITE" id="PS50979"/>
    </source>
</evidence>
<keyword evidence="2" id="KW-0547">Nucleotide-binding</keyword>
<feature type="domain" description="Biotin carboxylation" evidence="6">
    <location>
        <begin position="1"/>
        <end position="242"/>
    </location>
</feature>
<dbReference type="InterPro" id="IPR016185">
    <property type="entry name" value="PreATP-grasp_dom_sf"/>
</dbReference>
<dbReference type="PROSITE" id="PS00866">
    <property type="entry name" value="CPSASE_1"/>
    <property type="match status" value="1"/>
</dbReference>
<accession>A0A382P2C9</accession>
<dbReference type="InterPro" id="IPR005479">
    <property type="entry name" value="CPAse_ATP-bd"/>
</dbReference>
<keyword evidence="4" id="KW-0092">Biotin</keyword>
<sequence length="242" mass="26209">MFQKLLIANRGEIACRVIRTAQQLGIRTVAVYSEADQDGLHVELADEAILIGASPVSESYLDIGRVLQACQSTGADAVHPGYGFLSENPRFVQALEQAGIRFVGPSARAIKTMGDKIASKQLAASVGVSVIPGYDGVVNTAEEAIQQAHEIGYPVMLKASAGGGGKGLRIAEDDQECREGFSRARSEAATSFGDDRILIEKYIREPRHIEIQVIGDTHGNFVYLGERECSIQRRHQKVIEEA</sequence>